<organism evidence="1 2">
    <name type="scientific">Rotaria sordida</name>
    <dbReference type="NCBI Taxonomy" id="392033"/>
    <lineage>
        <taxon>Eukaryota</taxon>
        <taxon>Metazoa</taxon>
        <taxon>Spiralia</taxon>
        <taxon>Gnathifera</taxon>
        <taxon>Rotifera</taxon>
        <taxon>Eurotatoria</taxon>
        <taxon>Bdelloidea</taxon>
        <taxon>Philodinida</taxon>
        <taxon>Philodinidae</taxon>
        <taxon>Rotaria</taxon>
    </lineage>
</organism>
<accession>A0A815MUT9</accession>
<dbReference type="Proteomes" id="UP000663889">
    <property type="component" value="Unassembled WGS sequence"/>
</dbReference>
<dbReference type="EMBL" id="CAJNOU010004031">
    <property type="protein sequence ID" value="CAF1423205.1"/>
    <property type="molecule type" value="Genomic_DNA"/>
</dbReference>
<protein>
    <submittedName>
        <fullName evidence="1">Uncharacterized protein</fullName>
    </submittedName>
</protein>
<reference evidence="1" key="1">
    <citation type="submission" date="2021-02" db="EMBL/GenBank/DDBJ databases">
        <authorList>
            <person name="Nowell W R."/>
        </authorList>
    </citation>
    <scope>NUCLEOTIDE SEQUENCE</scope>
</reference>
<gene>
    <name evidence="1" type="ORF">SEV965_LOCUS32390</name>
</gene>
<name>A0A815MUT9_9BILA</name>
<proteinExistence type="predicted"/>
<sequence>MTTTDITGCLSFLSGSTVESQTNARHMANQNIRDIDILIHCDTIKYERNLIQTGAPGFVRVKLDDRIECTGSTQFTSQDDANSIRCLNGFQLEKEHCTSETQIGAPLYAVTRESTTSLDASCASATQTVKYGTIDIGNVEQQRNQLNFDTIRMNYKLFSQDVCQSISQYALPLYQTPYNPSMFEEKHIHEQTFRDLFTLVGPPYGYGLPQVIQVRIQAILDFYDRYEHIGNPNNITDVADYFKSCAPIDADFVPSFQLRFWPNDIQPFFERIKRNLSNIYHLVVNKTSMHVIPKWSTMGGCG</sequence>
<comment type="caution">
    <text evidence="1">The sequence shown here is derived from an EMBL/GenBank/DDBJ whole genome shotgun (WGS) entry which is preliminary data.</text>
</comment>
<evidence type="ECO:0000313" key="2">
    <source>
        <dbReference type="Proteomes" id="UP000663889"/>
    </source>
</evidence>
<dbReference type="AlphaFoldDB" id="A0A815MUT9"/>
<evidence type="ECO:0000313" key="1">
    <source>
        <dbReference type="EMBL" id="CAF1423205.1"/>
    </source>
</evidence>